<dbReference type="AlphaFoldDB" id="A0A821INR3"/>
<gene>
    <name evidence="1" type="ORF">OVN521_LOCUS48527</name>
</gene>
<keyword evidence="2" id="KW-1185">Reference proteome</keyword>
<feature type="non-terminal residue" evidence="1">
    <location>
        <position position="1"/>
    </location>
</feature>
<dbReference type="Proteomes" id="UP000663866">
    <property type="component" value="Unassembled WGS sequence"/>
</dbReference>
<protein>
    <submittedName>
        <fullName evidence="1">Uncharacterized protein</fullName>
    </submittedName>
</protein>
<evidence type="ECO:0000313" key="1">
    <source>
        <dbReference type="EMBL" id="CAF4704882.1"/>
    </source>
</evidence>
<name>A0A821INR3_9BILA</name>
<dbReference type="EMBL" id="CAJOBG010101464">
    <property type="protein sequence ID" value="CAF4704882.1"/>
    <property type="molecule type" value="Genomic_DNA"/>
</dbReference>
<feature type="non-terminal residue" evidence="1">
    <location>
        <position position="63"/>
    </location>
</feature>
<proteinExistence type="predicted"/>
<organism evidence="1 2">
    <name type="scientific">Rotaria magnacalcarata</name>
    <dbReference type="NCBI Taxonomy" id="392030"/>
    <lineage>
        <taxon>Eukaryota</taxon>
        <taxon>Metazoa</taxon>
        <taxon>Spiralia</taxon>
        <taxon>Gnathifera</taxon>
        <taxon>Rotifera</taxon>
        <taxon>Eurotatoria</taxon>
        <taxon>Bdelloidea</taxon>
        <taxon>Philodinida</taxon>
        <taxon>Philodinidae</taxon>
        <taxon>Rotaria</taxon>
    </lineage>
</organism>
<accession>A0A821INR3</accession>
<evidence type="ECO:0000313" key="2">
    <source>
        <dbReference type="Proteomes" id="UP000663866"/>
    </source>
</evidence>
<comment type="caution">
    <text evidence="1">The sequence shown here is derived from an EMBL/GenBank/DDBJ whole genome shotgun (WGS) entry which is preliminary data.</text>
</comment>
<sequence>AQLNKDYNEQRKRLQLIDSDIEKLRSDRHSYYRTAKLNEISLPFRGNAGSMAAISLAETSSSD</sequence>
<reference evidence="1" key="1">
    <citation type="submission" date="2021-02" db="EMBL/GenBank/DDBJ databases">
        <authorList>
            <person name="Nowell W R."/>
        </authorList>
    </citation>
    <scope>NUCLEOTIDE SEQUENCE</scope>
</reference>